<evidence type="ECO:0000313" key="5">
    <source>
        <dbReference type="Proteomes" id="UP000654075"/>
    </source>
</evidence>
<comment type="caution">
    <text evidence="1">The sequence shown here is derived from an EMBL/GenBank/DDBJ whole genome shotgun (WGS) entry which is preliminary data.</text>
</comment>
<dbReference type="EMBL" id="CAJNNW010000068">
    <property type="protein sequence ID" value="CAE8622870.1"/>
    <property type="molecule type" value="Genomic_DNA"/>
</dbReference>
<name>A0A813DMD6_POLGL</name>
<dbReference type="OrthoDB" id="446171at2759"/>
<gene>
    <name evidence="2" type="ORF">PGLA1383_LOCUS32451</name>
    <name evidence="1" type="ORF">PGLA1383_LOCUS8570</name>
    <name evidence="3" type="ORF">PGLA2088_LOCUS129</name>
    <name evidence="4" type="ORF">PGLA2088_LOCUS13953</name>
</gene>
<dbReference type="EMBL" id="CAJNNV010003910">
    <property type="protein sequence ID" value="CAE8589840.1"/>
    <property type="molecule type" value="Genomic_DNA"/>
</dbReference>
<keyword evidence="5" id="KW-1185">Reference proteome</keyword>
<dbReference type="EMBL" id="CAJNNW010016903">
    <property type="protein sequence ID" value="CAE8659953.1"/>
    <property type="molecule type" value="Genomic_DNA"/>
</dbReference>
<proteinExistence type="predicted"/>
<accession>A0A813DMD6</accession>
<reference evidence="1" key="1">
    <citation type="submission" date="2021-02" db="EMBL/GenBank/DDBJ databases">
        <authorList>
            <person name="Dougan E. K."/>
            <person name="Rhodes N."/>
            <person name="Thang M."/>
            <person name="Chan C."/>
        </authorList>
    </citation>
    <scope>NUCLEOTIDE SEQUENCE</scope>
</reference>
<organism evidence="1 5">
    <name type="scientific">Polarella glacialis</name>
    <name type="common">Dinoflagellate</name>
    <dbReference type="NCBI Taxonomy" id="89957"/>
    <lineage>
        <taxon>Eukaryota</taxon>
        <taxon>Sar</taxon>
        <taxon>Alveolata</taxon>
        <taxon>Dinophyceae</taxon>
        <taxon>Suessiales</taxon>
        <taxon>Suessiaceae</taxon>
        <taxon>Polarella</taxon>
    </lineage>
</organism>
<evidence type="ECO:0000313" key="3">
    <source>
        <dbReference type="EMBL" id="CAE8622870.1"/>
    </source>
</evidence>
<dbReference type="Proteomes" id="UP000654075">
    <property type="component" value="Unassembled WGS sequence"/>
</dbReference>
<protein>
    <submittedName>
        <fullName evidence="1">Uncharacterized protein</fullName>
    </submittedName>
</protein>
<dbReference type="AlphaFoldDB" id="A0A813DMD6"/>
<dbReference type="Proteomes" id="UP000626109">
    <property type="component" value="Unassembled WGS sequence"/>
</dbReference>
<evidence type="ECO:0000313" key="2">
    <source>
        <dbReference type="EMBL" id="CAE8614729.1"/>
    </source>
</evidence>
<dbReference type="EMBL" id="CAJNNV010025480">
    <property type="protein sequence ID" value="CAE8614729.1"/>
    <property type="molecule type" value="Genomic_DNA"/>
</dbReference>
<evidence type="ECO:0000313" key="1">
    <source>
        <dbReference type="EMBL" id="CAE8589840.1"/>
    </source>
</evidence>
<sequence length="227" mass="26380">MPSPHPLYEPDVPKDHCRVRCCNEEGQEWPGQKVTFQYAHSTLNEKGVVKRKPVFSHYRDHTYSLLEPIFRDLGGGSDYERLSDRSQKLLCEMLDRCDLEAVNYHECEAYVDGLLDLCSEITRECTGMSFAEWGLVGEARQELGKAWMHFVRLIWMRDIEWENLIRYISDPNAEWSVSAEYFLVDPTKTLRHAVSQKLMVPLQVWAFLLKACYAASHARQGQGRSYI</sequence>
<evidence type="ECO:0000313" key="4">
    <source>
        <dbReference type="EMBL" id="CAE8659953.1"/>
    </source>
</evidence>